<reference evidence="5" key="1">
    <citation type="journal article" date="2008" name="J. Bacteriol.">
        <title>Genome sequence of Thermofilum pendens reveals an exceptional loss of biosynthetic pathways without genome reduction.</title>
        <authorList>
            <person name="Anderson I."/>
            <person name="Rodriguez J."/>
            <person name="Susanti D."/>
            <person name="Porat I."/>
            <person name="Reich C."/>
            <person name="Ulrich L.E."/>
            <person name="Elkins J.G."/>
            <person name="Mavromatis K."/>
            <person name="Lykidis A."/>
            <person name="Kim E."/>
            <person name="Thompson L.S."/>
            <person name="Nolan M."/>
            <person name="Land M."/>
            <person name="Copeland A."/>
            <person name="Lapidus A."/>
            <person name="Lucas S."/>
            <person name="Detter C."/>
            <person name="Zhulin I.B."/>
            <person name="Olsen G.J."/>
            <person name="Whitman W."/>
            <person name="Mukhopadhyay B."/>
            <person name="Bristow J."/>
            <person name="Kyrpides N."/>
        </authorList>
    </citation>
    <scope>NUCLEOTIDE SEQUENCE [LARGE SCALE GENOMIC DNA]</scope>
    <source>
        <strain evidence="5">DSM 2475 / Hrk 5</strain>
    </source>
</reference>
<dbReference type="KEGG" id="tpe:Tpen_1530"/>
<dbReference type="PROSITE" id="PS50893">
    <property type="entry name" value="ABC_TRANSPORTER_2"/>
    <property type="match status" value="1"/>
</dbReference>
<feature type="domain" description="ABC transporter" evidence="3">
    <location>
        <begin position="4"/>
        <end position="236"/>
    </location>
</feature>
<dbReference type="OrthoDB" id="18492at2157"/>
<protein>
    <submittedName>
        <fullName evidence="4">ABC transporter related</fullName>
    </submittedName>
</protein>
<evidence type="ECO:0000256" key="1">
    <source>
        <dbReference type="ARBA" id="ARBA00022741"/>
    </source>
</evidence>
<evidence type="ECO:0000313" key="4">
    <source>
        <dbReference type="EMBL" id="ABL78926.1"/>
    </source>
</evidence>
<dbReference type="GeneID" id="4600372"/>
<gene>
    <name evidence="4" type="ordered locus">Tpen_1530</name>
</gene>
<dbReference type="eggNOG" id="arCOG04236">
    <property type="taxonomic scope" value="Archaea"/>
</dbReference>
<dbReference type="GO" id="GO:0005524">
    <property type="term" value="F:ATP binding"/>
    <property type="evidence" value="ECO:0007669"/>
    <property type="project" value="UniProtKB-KW"/>
</dbReference>
<dbReference type="AlphaFoldDB" id="A1S0E6"/>
<sequence length="243" mass="25721">MTLLEALDLHVEVGGAEVLRGVSLGVGEAEVHFLMGPNAAGKTTLLSALAGLPRVRVVSGRVLLDGEDVTGLPVVERARRGVALAYQIPPELVGVPLRSLAKLVSGRFGTGAYVEELSRRLRLEHLMGRDSFRGFSGGERKRAELFLVALMRPRLALLDEPDSGVDLDSLWLIADALSFVSEEFGTAMIVVTHTRALIEKVGGTAAHVLCDGRIVYSGAPGSVAGLVEERGFKGLCGEADGAR</sequence>
<dbReference type="Gene3D" id="3.40.50.300">
    <property type="entry name" value="P-loop containing nucleotide triphosphate hydrolases"/>
    <property type="match status" value="1"/>
</dbReference>
<dbReference type="Proteomes" id="UP000000641">
    <property type="component" value="Chromosome"/>
</dbReference>
<evidence type="ECO:0000259" key="3">
    <source>
        <dbReference type="PROSITE" id="PS50893"/>
    </source>
</evidence>
<dbReference type="EMBL" id="CP000505">
    <property type="protein sequence ID" value="ABL78926.1"/>
    <property type="molecule type" value="Genomic_DNA"/>
</dbReference>
<name>A1S0E6_THEPD</name>
<dbReference type="EnsemblBacteria" id="ABL78926">
    <property type="protein sequence ID" value="ABL78926"/>
    <property type="gene ID" value="Tpen_1530"/>
</dbReference>
<dbReference type="RefSeq" id="WP_011753191.1">
    <property type="nucleotide sequence ID" value="NC_008698.1"/>
</dbReference>
<accession>A1S0E6</accession>
<dbReference type="Pfam" id="PF00005">
    <property type="entry name" value="ABC_tran"/>
    <property type="match status" value="1"/>
</dbReference>
<evidence type="ECO:0000313" key="5">
    <source>
        <dbReference type="Proteomes" id="UP000000641"/>
    </source>
</evidence>
<dbReference type="GO" id="GO:0016887">
    <property type="term" value="F:ATP hydrolysis activity"/>
    <property type="evidence" value="ECO:0007669"/>
    <property type="project" value="InterPro"/>
</dbReference>
<dbReference type="STRING" id="368408.Tpen_1530"/>
<proteinExistence type="predicted"/>
<dbReference type="SUPFAM" id="SSF52540">
    <property type="entry name" value="P-loop containing nucleoside triphosphate hydrolases"/>
    <property type="match status" value="1"/>
</dbReference>
<evidence type="ECO:0000256" key="2">
    <source>
        <dbReference type="ARBA" id="ARBA00022840"/>
    </source>
</evidence>
<organism evidence="4 5">
    <name type="scientific">Thermofilum pendens (strain DSM 2475 / Hrk 5)</name>
    <dbReference type="NCBI Taxonomy" id="368408"/>
    <lineage>
        <taxon>Archaea</taxon>
        <taxon>Thermoproteota</taxon>
        <taxon>Thermoprotei</taxon>
        <taxon>Thermofilales</taxon>
        <taxon>Thermofilaceae</taxon>
        <taxon>Thermofilum</taxon>
    </lineage>
</organism>
<dbReference type="InterPro" id="IPR003439">
    <property type="entry name" value="ABC_transporter-like_ATP-bd"/>
</dbReference>
<keyword evidence="1" id="KW-0547">Nucleotide-binding</keyword>
<dbReference type="InterPro" id="IPR010230">
    <property type="entry name" value="FeS-cluster_ATPase_SufC"/>
</dbReference>
<keyword evidence="2" id="KW-0067">ATP-binding</keyword>
<dbReference type="HOGENOM" id="CLU_000604_48_1_2"/>
<dbReference type="PANTHER" id="PTHR43204">
    <property type="entry name" value="ABC TRANSPORTER I FAMILY MEMBER 6, CHLOROPLASTIC"/>
    <property type="match status" value="1"/>
</dbReference>
<dbReference type="PANTHER" id="PTHR43204:SF1">
    <property type="entry name" value="ABC TRANSPORTER I FAMILY MEMBER 6, CHLOROPLASTIC"/>
    <property type="match status" value="1"/>
</dbReference>
<dbReference type="InterPro" id="IPR027417">
    <property type="entry name" value="P-loop_NTPase"/>
</dbReference>
<keyword evidence="5" id="KW-1185">Reference proteome</keyword>